<keyword evidence="4" id="KW-1185">Reference proteome</keyword>
<dbReference type="PANTHER" id="PTHR30537">
    <property type="entry name" value="HTH-TYPE TRANSCRIPTIONAL REGULATOR"/>
    <property type="match status" value="1"/>
</dbReference>
<evidence type="ECO:0000256" key="1">
    <source>
        <dbReference type="ARBA" id="ARBA00009437"/>
    </source>
</evidence>
<dbReference type="Proteomes" id="UP000321250">
    <property type="component" value="Unassembled WGS sequence"/>
</dbReference>
<dbReference type="GO" id="GO:0003700">
    <property type="term" value="F:DNA-binding transcription factor activity"/>
    <property type="evidence" value="ECO:0007669"/>
    <property type="project" value="TreeGrafter"/>
</dbReference>
<dbReference type="InterPro" id="IPR058163">
    <property type="entry name" value="LysR-type_TF_proteobact-type"/>
</dbReference>
<dbReference type="Gene3D" id="3.40.190.290">
    <property type="match status" value="1"/>
</dbReference>
<accession>A0A5C6UJ45</accession>
<dbReference type="SUPFAM" id="SSF53850">
    <property type="entry name" value="Periplasmic binding protein-like II"/>
    <property type="match status" value="1"/>
</dbReference>
<evidence type="ECO:0000259" key="2">
    <source>
        <dbReference type="Pfam" id="PF03466"/>
    </source>
</evidence>
<comment type="caution">
    <text evidence="3">The sequence shown here is derived from an EMBL/GenBank/DDBJ whole genome shotgun (WGS) entry which is preliminary data.</text>
</comment>
<protein>
    <recommendedName>
        <fullName evidence="2">LysR substrate-binding domain-containing protein</fullName>
    </recommendedName>
</protein>
<gene>
    <name evidence="3" type="ORF">FSB78_09850</name>
</gene>
<sequence>MPRSNPKCIVWRVVRVRLTAPYRSNDITALVEAARQGIGIVAFGEWSMARDFAEGTLTPLLPEWSFETDGGIHLLRPSVRLMPARTEAFVRWIVQLFEEAPPWHRAPVTRALAD</sequence>
<dbReference type="PANTHER" id="PTHR30537:SF5">
    <property type="entry name" value="HTH-TYPE TRANSCRIPTIONAL ACTIVATOR TTDR-RELATED"/>
    <property type="match status" value="1"/>
</dbReference>
<dbReference type="EMBL" id="VOQR01000001">
    <property type="protein sequence ID" value="TXC72863.1"/>
    <property type="molecule type" value="Genomic_DNA"/>
</dbReference>
<evidence type="ECO:0000313" key="4">
    <source>
        <dbReference type="Proteomes" id="UP000321250"/>
    </source>
</evidence>
<comment type="similarity">
    <text evidence="1">Belongs to the LysR transcriptional regulatory family.</text>
</comment>
<feature type="domain" description="LysR substrate-binding" evidence="2">
    <location>
        <begin position="15"/>
        <end position="96"/>
    </location>
</feature>
<name>A0A5C6UJ45_9SPHN</name>
<proteinExistence type="inferred from homology"/>
<organism evidence="3 4">
    <name type="scientific">Sphingomonas ginsenosidivorax</name>
    <dbReference type="NCBI Taxonomy" id="862135"/>
    <lineage>
        <taxon>Bacteria</taxon>
        <taxon>Pseudomonadati</taxon>
        <taxon>Pseudomonadota</taxon>
        <taxon>Alphaproteobacteria</taxon>
        <taxon>Sphingomonadales</taxon>
        <taxon>Sphingomonadaceae</taxon>
        <taxon>Sphingomonas</taxon>
    </lineage>
</organism>
<evidence type="ECO:0000313" key="3">
    <source>
        <dbReference type="EMBL" id="TXC72863.1"/>
    </source>
</evidence>
<dbReference type="InterPro" id="IPR005119">
    <property type="entry name" value="LysR_subst-bd"/>
</dbReference>
<reference evidence="3 4" key="1">
    <citation type="journal article" date="2013" name="Antonie Van Leeuwenhoek">
        <title>Sphingomonas ginsenosidivorax sp. nov., with the ability to transform ginsenosides.</title>
        <authorList>
            <person name="Jin X.F."/>
            <person name="Kim J.K."/>
            <person name="Liu Q.M."/>
            <person name="Kang M.S."/>
            <person name="He D."/>
            <person name="Jin F.X."/>
            <person name="Kim S.C."/>
            <person name="Im W.T."/>
        </authorList>
    </citation>
    <scope>NUCLEOTIDE SEQUENCE [LARGE SCALE GENOMIC DNA]</scope>
    <source>
        <strain evidence="3 4">KHI67</strain>
    </source>
</reference>
<dbReference type="AlphaFoldDB" id="A0A5C6UJ45"/>
<dbReference type="GO" id="GO:0043565">
    <property type="term" value="F:sequence-specific DNA binding"/>
    <property type="evidence" value="ECO:0007669"/>
    <property type="project" value="TreeGrafter"/>
</dbReference>
<dbReference type="Pfam" id="PF03466">
    <property type="entry name" value="LysR_substrate"/>
    <property type="match status" value="1"/>
</dbReference>
<dbReference type="GO" id="GO:0006351">
    <property type="term" value="P:DNA-templated transcription"/>
    <property type="evidence" value="ECO:0007669"/>
    <property type="project" value="TreeGrafter"/>
</dbReference>